<dbReference type="Gene3D" id="3.40.525.10">
    <property type="entry name" value="CRAL-TRIO lipid binding domain"/>
    <property type="match status" value="1"/>
</dbReference>
<dbReference type="Proteomes" id="UP001318860">
    <property type="component" value="Unassembled WGS sequence"/>
</dbReference>
<keyword evidence="9" id="KW-0131">Cell cycle</keyword>
<dbReference type="SUPFAM" id="SSF52087">
    <property type="entry name" value="CRAL/TRIO domain"/>
    <property type="match status" value="1"/>
</dbReference>
<dbReference type="Gene3D" id="2.60.120.680">
    <property type="entry name" value="GOLD domain"/>
    <property type="match status" value="1"/>
</dbReference>
<dbReference type="InterPro" id="IPR011074">
    <property type="entry name" value="CRAL/TRIO_N_dom"/>
</dbReference>
<feature type="region of interest" description="Disordered" evidence="10">
    <location>
        <begin position="108"/>
        <end position="150"/>
    </location>
</feature>
<evidence type="ECO:0000256" key="8">
    <source>
        <dbReference type="ARBA" id="ARBA00023136"/>
    </source>
</evidence>
<dbReference type="InterPro" id="IPR056794">
    <property type="entry name" value="PATL1-6_C_GOLD"/>
</dbReference>
<protein>
    <submittedName>
        <fullName evidence="13">Uncharacterized protein</fullName>
    </submittedName>
</protein>
<evidence type="ECO:0000256" key="1">
    <source>
        <dbReference type="ARBA" id="ARBA00004370"/>
    </source>
</evidence>
<keyword evidence="14" id="KW-1185">Reference proteome</keyword>
<organism evidence="13 14">
    <name type="scientific">Rehmannia glutinosa</name>
    <name type="common">Chinese foxglove</name>
    <dbReference type="NCBI Taxonomy" id="99300"/>
    <lineage>
        <taxon>Eukaryota</taxon>
        <taxon>Viridiplantae</taxon>
        <taxon>Streptophyta</taxon>
        <taxon>Embryophyta</taxon>
        <taxon>Tracheophyta</taxon>
        <taxon>Spermatophyta</taxon>
        <taxon>Magnoliopsida</taxon>
        <taxon>eudicotyledons</taxon>
        <taxon>Gunneridae</taxon>
        <taxon>Pentapetalae</taxon>
        <taxon>asterids</taxon>
        <taxon>lamiids</taxon>
        <taxon>Lamiales</taxon>
        <taxon>Orobanchaceae</taxon>
        <taxon>Rehmannieae</taxon>
        <taxon>Rehmannia</taxon>
    </lineage>
</organism>
<dbReference type="CDD" id="cd00170">
    <property type="entry name" value="SEC14"/>
    <property type="match status" value="1"/>
</dbReference>
<sequence>MGEQVEKMPQVEETPEVVLVVSDIPEAEEKTTNQLKDDEKESLLVPEAESLPVNPNSTISNDHVTLKAEDKPPQDEENCSKIADLPENDKKALQELKHLVQVALSNHDFGISANPSSPKDDKTPVKTEEKKKTSDEGAEKDAIPEPSPLPTIAKTLLEDDGAKTLEAIEETIIACVHSDHPTEEKIVAGEKVPEEVFIWGVKLLEDEKTDVVLLKFLRARDFKVKDAFAMLKNTVKWRKEFGIDELVEEDVGSELERVVFMHGHSKEGHPVCYNVYGEFQNKELYQKMFSDEEKRHNFLRWRIQFLEKSIRKLDFRPGGVSTIVQVNDLKNSPGPNRWELRQATNQALQLLQDNYPEFVAKQVFINVPWWYLALSKMISPFMTQRTKSKFVVAGPSKSTETLLRYISAEQIPTQYGGLSKEDGDFGIDDSVTEIIVKPSAKHIVEFPVTQACVVSWEARVVGWEVSYGAEFVPNAENAYTIIIQKMKRIGSSEEQVICGSYKAGEPGKLLLTFNNLTSKKKKLLYRFKTNLSHN</sequence>
<evidence type="ECO:0000256" key="7">
    <source>
        <dbReference type="ARBA" id="ARBA00023121"/>
    </source>
</evidence>
<feature type="compositionally biased region" description="Polar residues" evidence="10">
    <location>
        <begin position="53"/>
        <end position="63"/>
    </location>
</feature>
<dbReference type="PRINTS" id="PR00180">
    <property type="entry name" value="CRETINALDHBP"/>
</dbReference>
<keyword evidence="7" id="KW-0446">Lipid-binding</keyword>
<dbReference type="InterPro" id="IPR044834">
    <property type="entry name" value="PATL"/>
</dbReference>
<dbReference type="InterPro" id="IPR009038">
    <property type="entry name" value="GOLD_dom"/>
</dbReference>
<evidence type="ECO:0000256" key="10">
    <source>
        <dbReference type="SAM" id="MobiDB-lite"/>
    </source>
</evidence>
<feature type="compositionally biased region" description="Basic and acidic residues" evidence="10">
    <location>
        <begin position="64"/>
        <end position="74"/>
    </location>
</feature>
<evidence type="ECO:0000259" key="11">
    <source>
        <dbReference type="PROSITE" id="PS50191"/>
    </source>
</evidence>
<dbReference type="InterPro" id="IPR001251">
    <property type="entry name" value="CRAL-TRIO_dom"/>
</dbReference>
<dbReference type="InterPro" id="IPR036273">
    <property type="entry name" value="CRAL/TRIO_N_dom_sf"/>
</dbReference>
<evidence type="ECO:0000256" key="6">
    <source>
        <dbReference type="ARBA" id="ARBA00022618"/>
    </source>
</evidence>
<evidence type="ECO:0000259" key="12">
    <source>
        <dbReference type="PROSITE" id="PS50866"/>
    </source>
</evidence>
<dbReference type="EMBL" id="JABTTQ020000008">
    <property type="protein sequence ID" value="KAK6150838.1"/>
    <property type="molecule type" value="Genomic_DNA"/>
</dbReference>
<evidence type="ECO:0000313" key="13">
    <source>
        <dbReference type="EMBL" id="KAK6150838.1"/>
    </source>
</evidence>
<evidence type="ECO:0000256" key="5">
    <source>
        <dbReference type="ARBA" id="ARBA00022490"/>
    </source>
</evidence>
<evidence type="ECO:0000313" key="14">
    <source>
        <dbReference type="Proteomes" id="UP001318860"/>
    </source>
</evidence>
<comment type="subcellular location">
    <subcellularLocation>
        <location evidence="2">Cytoplasm</location>
    </subcellularLocation>
    <subcellularLocation>
        <location evidence="1">Membrane</location>
    </subcellularLocation>
</comment>
<name>A0ABR0WTK6_REHGL</name>
<evidence type="ECO:0000256" key="3">
    <source>
        <dbReference type="ARBA" id="ARBA00007155"/>
    </source>
</evidence>
<keyword evidence="8" id="KW-0472">Membrane</keyword>
<feature type="region of interest" description="Disordered" evidence="10">
    <location>
        <begin position="1"/>
        <end position="80"/>
    </location>
</feature>
<feature type="compositionally biased region" description="Basic and acidic residues" evidence="10">
    <location>
        <begin position="27"/>
        <end position="42"/>
    </location>
</feature>
<dbReference type="Pfam" id="PF25099">
    <property type="entry name" value="GOLD_PATL1_C"/>
    <property type="match status" value="1"/>
</dbReference>
<dbReference type="PANTHER" id="PTHR45932">
    <property type="entry name" value="PATELLIN-1"/>
    <property type="match status" value="1"/>
</dbReference>
<dbReference type="SUPFAM" id="SSF46938">
    <property type="entry name" value="CRAL/TRIO N-terminal domain"/>
    <property type="match status" value="1"/>
</dbReference>
<feature type="compositionally biased region" description="Basic and acidic residues" evidence="10">
    <location>
        <begin position="1"/>
        <end position="10"/>
    </location>
</feature>
<feature type="domain" description="CRAL-TRIO" evidence="11">
    <location>
        <begin position="248"/>
        <end position="423"/>
    </location>
</feature>
<dbReference type="SMART" id="SM01100">
    <property type="entry name" value="CRAL_TRIO_N"/>
    <property type="match status" value="1"/>
</dbReference>
<reference evidence="13 14" key="1">
    <citation type="journal article" date="2021" name="Comput. Struct. Biotechnol. J.">
        <title>De novo genome assembly of the potent medicinal plant Rehmannia glutinosa using nanopore technology.</title>
        <authorList>
            <person name="Ma L."/>
            <person name="Dong C."/>
            <person name="Song C."/>
            <person name="Wang X."/>
            <person name="Zheng X."/>
            <person name="Niu Y."/>
            <person name="Chen S."/>
            <person name="Feng W."/>
        </authorList>
    </citation>
    <scope>NUCLEOTIDE SEQUENCE [LARGE SCALE GENOMIC DNA]</scope>
    <source>
        <strain evidence="13">DH-2019</strain>
    </source>
</reference>
<dbReference type="InterPro" id="IPR036598">
    <property type="entry name" value="GOLD_dom_sf"/>
</dbReference>
<dbReference type="SMART" id="SM00516">
    <property type="entry name" value="SEC14"/>
    <property type="match status" value="1"/>
</dbReference>
<dbReference type="PROSITE" id="PS50191">
    <property type="entry name" value="CRAL_TRIO"/>
    <property type="match status" value="1"/>
</dbReference>
<accession>A0ABR0WTK6</accession>
<evidence type="ECO:0000256" key="4">
    <source>
        <dbReference type="ARBA" id="ARBA00022448"/>
    </source>
</evidence>
<proteinExistence type="inferred from homology"/>
<keyword evidence="4" id="KW-0813">Transport</keyword>
<dbReference type="PANTHER" id="PTHR45932:SF17">
    <property type="entry name" value="CELLULAR RETINALDEHYDE-BINDING_TRIPLE FUNCTION DOMAIN-CONTAINING PROTEIN"/>
    <property type="match status" value="1"/>
</dbReference>
<dbReference type="Pfam" id="PF03765">
    <property type="entry name" value="CRAL_TRIO_N"/>
    <property type="match status" value="1"/>
</dbReference>
<comment type="similarity">
    <text evidence="3">Belongs to the patellin family.</text>
</comment>
<dbReference type="SUPFAM" id="SSF101576">
    <property type="entry name" value="Supernatant protein factor (SPF), C-terminal domain"/>
    <property type="match status" value="1"/>
</dbReference>
<feature type="domain" description="GOLD" evidence="12">
    <location>
        <begin position="428"/>
        <end position="529"/>
    </location>
</feature>
<dbReference type="PROSITE" id="PS50866">
    <property type="entry name" value="GOLD"/>
    <property type="match status" value="1"/>
</dbReference>
<keyword evidence="5" id="KW-0963">Cytoplasm</keyword>
<dbReference type="Pfam" id="PF00650">
    <property type="entry name" value="CRAL_TRIO"/>
    <property type="match status" value="1"/>
</dbReference>
<gene>
    <name evidence="13" type="ORF">DH2020_015770</name>
</gene>
<comment type="caution">
    <text evidence="13">The sequence shown here is derived from an EMBL/GenBank/DDBJ whole genome shotgun (WGS) entry which is preliminary data.</text>
</comment>
<evidence type="ECO:0000256" key="9">
    <source>
        <dbReference type="ARBA" id="ARBA00023306"/>
    </source>
</evidence>
<feature type="compositionally biased region" description="Basic and acidic residues" evidence="10">
    <location>
        <begin position="118"/>
        <end position="143"/>
    </location>
</feature>
<evidence type="ECO:0000256" key="2">
    <source>
        <dbReference type="ARBA" id="ARBA00004496"/>
    </source>
</evidence>
<keyword evidence="6" id="KW-0132">Cell division</keyword>
<dbReference type="InterPro" id="IPR036865">
    <property type="entry name" value="CRAL-TRIO_dom_sf"/>
</dbReference>